<protein>
    <recommendedName>
        <fullName evidence="2">Death domain-containing protein</fullName>
    </recommendedName>
</protein>
<dbReference type="AlphaFoldDB" id="A0A1X7SMK2"/>
<reference evidence="1" key="1">
    <citation type="submission" date="2017-05" db="UniProtKB">
        <authorList>
            <consortium name="EnsemblMetazoa"/>
        </authorList>
    </citation>
    <scope>IDENTIFICATION</scope>
</reference>
<name>A0A1X7SMK2_AMPQE</name>
<dbReference type="OrthoDB" id="9949242at2759"/>
<dbReference type="InParanoid" id="A0A1X7SMK2"/>
<proteinExistence type="predicted"/>
<dbReference type="InterPro" id="IPR011029">
    <property type="entry name" value="DEATH-like_dom_sf"/>
</dbReference>
<accession>A0A1X7SMK2</accession>
<organism evidence="1">
    <name type="scientific">Amphimedon queenslandica</name>
    <name type="common">Sponge</name>
    <dbReference type="NCBI Taxonomy" id="400682"/>
    <lineage>
        <taxon>Eukaryota</taxon>
        <taxon>Metazoa</taxon>
        <taxon>Porifera</taxon>
        <taxon>Demospongiae</taxon>
        <taxon>Heteroscleromorpha</taxon>
        <taxon>Haplosclerida</taxon>
        <taxon>Niphatidae</taxon>
        <taxon>Amphimedon</taxon>
    </lineage>
</organism>
<dbReference type="Gene3D" id="1.10.533.10">
    <property type="entry name" value="Death Domain, Fas"/>
    <property type="match status" value="1"/>
</dbReference>
<sequence length="359" mass="41300">MELCEEINPSFLRMTNLHQLGVEEEEEEGGRERRGERLLHFPCLLCTDRPDEMTSEVYQFGWCLQCTSKHHFFPPRYFHVLSLRLAYKMALPQEDDKLKRCCTFWKNGLYWSNGHGVGSLVEIVDESQCVLVMMSCEKGYSDNMVSLRRDVIGKVMSVYKESCPSLEVKELVIDPKELAYPVNRPRERTVYSVKAVMSAIVKREEFLVNATGTRRTGLKEILPDESLSDISNLSLLGGRDIKEKIEITEEFKTPLTPIKLDIKKLCNVIKELTSDQHLPCFVWHRLGLQLGLYDPRLVDIDKKNRGDPVECFRECMSAWLRGEDGVREKGGPSWSSLATALDTIEEKSIASYIRDKYCE</sequence>
<dbReference type="SUPFAM" id="SSF47986">
    <property type="entry name" value="DEATH domain"/>
    <property type="match status" value="1"/>
</dbReference>
<dbReference type="EnsemblMetazoa" id="Aqu2.1.03315_001">
    <property type="protein sequence ID" value="Aqu2.1.03315_001"/>
    <property type="gene ID" value="Aqu2.1.03315"/>
</dbReference>
<evidence type="ECO:0008006" key="2">
    <source>
        <dbReference type="Google" id="ProtNLM"/>
    </source>
</evidence>
<dbReference type="CDD" id="cd01670">
    <property type="entry name" value="Death"/>
    <property type="match status" value="1"/>
</dbReference>
<evidence type="ECO:0000313" key="1">
    <source>
        <dbReference type="EnsemblMetazoa" id="Aqu2.1.03315_001"/>
    </source>
</evidence>